<keyword evidence="3" id="KW-1185">Reference proteome</keyword>
<keyword evidence="1" id="KW-0472">Membrane</keyword>
<keyword evidence="1" id="KW-0812">Transmembrane</keyword>
<organism evidence="2 3">
    <name type="scientific">Kingdonia uniflora</name>
    <dbReference type="NCBI Taxonomy" id="39325"/>
    <lineage>
        <taxon>Eukaryota</taxon>
        <taxon>Viridiplantae</taxon>
        <taxon>Streptophyta</taxon>
        <taxon>Embryophyta</taxon>
        <taxon>Tracheophyta</taxon>
        <taxon>Spermatophyta</taxon>
        <taxon>Magnoliopsida</taxon>
        <taxon>Ranunculales</taxon>
        <taxon>Circaeasteraceae</taxon>
        <taxon>Kingdonia</taxon>
    </lineage>
</organism>
<evidence type="ECO:0000313" key="3">
    <source>
        <dbReference type="Proteomes" id="UP000541444"/>
    </source>
</evidence>
<evidence type="ECO:0000256" key="1">
    <source>
        <dbReference type="SAM" id="Phobius"/>
    </source>
</evidence>
<feature type="transmembrane region" description="Helical" evidence="1">
    <location>
        <begin position="75"/>
        <end position="94"/>
    </location>
</feature>
<dbReference type="AlphaFoldDB" id="A0A7J7NFC3"/>
<proteinExistence type="predicted"/>
<accession>A0A7J7NFC3</accession>
<dbReference type="EMBL" id="JACGCM010000843">
    <property type="protein sequence ID" value="KAF6165568.1"/>
    <property type="molecule type" value="Genomic_DNA"/>
</dbReference>
<keyword evidence="1" id="KW-1133">Transmembrane helix</keyword>
<sequence>MFKYIVDLQSYKDGSYKKQLEVIQVNDQAEEKNLYHMHHSNMIKIIRSPILTDPSAGDYQNVAISNLKTKKPSFFLSRAIAGLGFPLKIAILAMPNFHIMIR</sequence>
<gene>
    <name evidence="2" type="ORF">GIB67_006458</name>
</gene>
<protein>
    <submittedName>
        <fullName evidence="2">Uncharacterized protein</fullName>
    </submittedName>
</protein>
<comment type="caution">
    <text evidence="2">The sequence shown here is derived from an EMBL/GenBank/DDBJ whole genome shotgun (WGS) entry which is preliminary data.</text>
</comment>
<reference evidence="2 3" key="1">
    <citation type="journal article" date="2020" name="IScience">
        <title>Genome Sequencing of the Endangered Kingdonia uniflora (Circaeasteraceae, Ranunculales) Reveals Potential Mechanisms of Evolutionary Specialization.</title>
        <authorList>
            <person name="Sun Y."/>
            <person name="Deng T."/>
            <person name="Zhang A."/>
            <person name="Moore M.J."/>
            <person name="Landis J.B."/>
            <person name="Lin N."/>
            <person name="Zhang H."/>
            <person name="Zhang X."/>
            <person name="Huang J."/>
            <person name="Zhang X."/>
            <person name="Sun H."/>
            <person name="Wang H."/>
        </authorList>
    </citation>
    <scope>NUCLEOTIDE SEQUENCE [LARGE SCALE GENOMIC DNA]</scope>
    <source>
        <strain evidence="2">TB1705</strain>
        <tissue evidence="2">Leaf</tissue>
    </source>
</reference>
<name>A0A7J7NFC3_9MAGN</name>
<dbReference type="Proteomes" id="UP000541444">
    <property type="component" value="Unassembled WGS sequence"/>
</dbReference>
<evidence type="ECO:0000313" key="2">
    <source>
        <dbReference type="EMBL" id="KAF6165568.1"/>
    </source>
</evidence>